<evidence type="ECO:0000313" key="9">
    <source>
        <dbReference type="Proteomes" id="UP000215145"/>
    </source>
</evidence>
<dbReference type="PRINTS" id="PR00032">
    <property type="entry name" value="HTHARAC"/>
</dbReference>
<keyword evidence="2 8" id="KW-0238">DNA-binding</keyword>
<keyword evidence="9" id="KW-1185">Reference proteome</keyword>
<dbReference type="InterPro" id="IPR018062">
    <property type="entry name" value="HTH_AraC-typ_CS"/>
</dbReference>
<dbReference type="Proteomes" id="UP000215145">
    <property type="component" value="Unassembled WGS sequence"/>
</dbReference>
<reference evidence="8 9" key="1">
    <citation type="submission" date="2017-07" db="EMBL/GenBank/DDBJ databases">
        <title>Paenibacillus herberti R33 genome sequencing and assembly.</title>
        <authorList>
            <person name="Su W."/>
        </authorList>
    </citation>
    <scope>NUCLEOTIDE SEQUENCE [LARGE SCALE GENOMIC DNA]</scope>
    <source>
        <strain evidence="8 9">R33</strain>
    </source>
</reference>
<dbReference type="PROSITE" id="PS00041">
    <property type="entry name" value="HTH_ARAC_FAMILY_1"/>
    <property type="match status" value="1"/>
</dbReference>
<dbReference type="InterPro" id="IPR041522">
    <property type="entry name" value="CdaR_GGDEF"/>
</dbReference>
<dbReference type="InterPro" id="IPR018060">
    <property type="entry name" value="HTH_AraC"/>
</dbReference>
<evidence type="ECO:0000256" key="3">
    <source>
        <dbReference type="ARBA" id="ARBA00023163"/>
    </source>
</evidence>
<dbReference type="InterPro" id="IPR011006">
    <property type="entry name" value="CheY-like_superfamily"/>
</dbReference>
<keyword evidence="3" id="KW-0804">Transcription</keyword>
<accession>A0A229P1G7</accession>
<dbReference type="EMBL" id="NMUQ01000001">
    <property type="protein sequence ID" value="OXM16106.1"/>
    <property type="molecule type" value="Genomic_DNA"/>
</dbReference>
<dbReference type="InterPro" id="IPR001789">
    <property type="entry name" value="Sig_transdc_resp-reg_receiver"/>
</dbReference>
<sequence length="447" mass="50862">MIRILIADDEPLEREGLEWLLRDRFPGQFRYYHAASGRSAIELAEEHHPQLIFMDINMPGIKGLEAIKEIKPSLPEAKIVLLTAYDYFGYAREAVSLGVNEYLVKPARRQELGELVERLLAELEEEKRKRAAELELRHQVSRLLPLAETELALLLMVQHTSVEEAERLADWIGFPLEGGSAVVAALPNDFGEQELRRAYDWLRHYVSTSGLKAACSSLIDGHAAIFLHGPPELGTDKWRAACQDFADGLCAGAQRQVGATLRAGIGSLRSGADGLHRSYFEAVFASACETEWGKACHFDELKELNRVSLSHANDTDSLERERHSYVQAALQRSREEREQQTYSVLDRAKACIEERYTEDLSLEDVAEHVHLNSYYLSKILKQQFGESFIDMLTRLRISEAKRRLDSHKEVSLKELCFDVGYKDPNYFSRVFKKVTGMTPTQYRTRSN</sequence>
<organism evidence="8 9">
    <name type="scientific">Paenibacillus herberti</name>
    <dbReference type="NCBI Taxonomy" id="1619309"/>
    <lineage>
        <taxon>Bacteria</taxon>
        <taxon>Bacillati</taxon>
        <taxon>Bacillota</taxon>
        <taxon>Bacilli</taxon>
        <taxon>Bacillales</taxon>
        <taxon>Paenibacillaceae</taxon>
        <taxon>Paenibacillus</taxon>
    </lineage>
</organism>
<dbReference type="InterPro" id="IPR020449">
    <property type="entry name" value="Tscrpt_reg_AraC-type_HTH"/>
</dbReference>
<evidence type="ECO:0000259" key="7">
    <source>
        <dbReference type="PROSITE" id="PS50110"/>
    </source>
</evidence>
<evidence type="ECO:0000259" key="6">
    <source>
        <dbReference type="PROSITE" id="PS01124"/>
    </source>
</evidence>
<keyword evidence="1" id="KW-0805">Transcription regulation</keyword>
<dbReference type="SUPFAM" id="SSF52172">
    <property type="entry name" value="CheY-like"/>
    <property type="match status" value="1"/>
</dbReference>
<evidence type="ECO:0000256" key="5">
    <source>
        <dbReference type="SAM" id="Coils"/>
    </source>
</evidence>
<keyword evidence="4" id="KW-0597">Phosphoprotein</keyword>
<evidence type="ECO:0000256" key="4">
    <source>
        <dbReference type="PROSITE-ProRule" id="PRU00169"/>
    </source>
</evidence>
<feature type="modified residue" description="4-aspartylphosphate" evidence="4">
    <location>
        <position position="55"/>
    </location>
</feature>
<dbReference type="PROSITE" id="PS50110">
    <property type="entry name" value="RESPONSE_REGULATORY"/>
    <property type="match status" value="1"/>
</dbReference>
<feature type="coiled-coil region" evidence="5">
    <location>
        <begin position="109"/>
        <end position="136"/>
    </location>
</feature>
<dbReference type="SMART" id="SM00448">
    <property type="entry name" value="REC"/>
    <property type="match status" value="1"/>
</dbReference>
<dbReference type="AlphaFoldDB" id="A0A229P1G7"/>
<dbReference type="RefSeq" id="WP_089523192.1">
    <property type="nucleotide sequence ID" value="NZ_NMUQ01000001.1"/>
</dbReference>
<dbReference type="Pfam" id="PF00072">
    <property type="entry name" value="Response_reg"/>
    <property type="match status" value="1"/>
</dbReference>
<dbReference type="SMART" id="SM00342">
    <property type="entry name" value="HTH_ARAC"/>
    <property type="match status" value="1"/>
</dbReference>
<gene>
    <name evidence="8" type="ORF">CGZ75_05230</name>
</gene>
<evidence type="ECO:0000256" key="2">
    <source>
        <dbReference type="ARBA" id="ARBA00023125"/>
    </source>
</evidence>
<dbReference type="OrthoDB" id="9794370at2"/>
<comment type="caution">
    <text evidence="8">The sequence shown here is derived from an EMBL/GenBank/DDBJ whole genome shotgun (WGS) entry which is preliminary data.</text>
</comment>
<dbReference type="Pfam" id="PF12833">
    <property type="entry name" value="HTH_18"/>
    <property type="match status" value="1"/>
</dbReference>
<evidence type="ECO:0000313" key="8">
    <source>
        <dbReference type="EMBL" id="OXM16106.1"/>
    </source>
</evidence>
<dbReference type="GO" id="GO:0003700">
    <property type="term" value="F:DNA-binding transcription factor activity"/>
    <property type="evidence" value="ECO:0007669"/>
    <property type="project" value="InterPro"/>
</dbReference>
<dbReference type="PANTHER" id="PTHR43280">
    <property type="entry name" value="ARAC-FAMILY TRANSCRIPTIONAL REGULATOR"/>
    <property type="match status" value="1"/>
</dbReference>
<dbReference type="Gene3D" id="1.10.10.60">
    <property type="entry name" value="Homeodomain-like"/>
    <property type="match status" value="2"/>
</dbReference>
<dbReference type="GO" id="GO:0000160">
    <property type="term" value="P:phosphorelay signal transduction system"/>
    <property type="evidence" value="ECO:0007669"/>
    <property type="project" value="InterPro"/>
</dbReference>
<dbReference type="Gene3D" id="3.40.50.2300">
    <property type="match status" value="1"/>
</dbReference>
<evidence type="ECO:0000256" key="1">
    <source>
        <dbReference type="ARBA" id="ARBA00023015"/>
    </source>
</evidence>
<dbReference type="InterPro" id="IPR009057">
    <property type="entry name" value="Homeodomain-like_sf"/>
</dbReference>
<dbReference type="GO" id="GO:0043565">
    <property type="term" value="F:sequence-specific DNA binding"/>
    <property type="evidence" value="ECO:0007669"/>
    <property type="project" value="InterPro"/>
</dbReference>
<protein>
    <submittedName>
        <fullName evidence="8">DNA-binding response regulator</fullName>
    </submittedName>
</protein>
<feature type="domain" description="Response regulatory" evidence="7">
    <location>
        <begin position="3"/>
        <end position="120"/>
    </location>
</feature>
<dbReference type="PROSITE" id="PS01124">
    <property type="entry name" value="HTH_ARAC_FAMILY_2"/>
    <property type="match status" value="1"/>
</dbReference>
<feature type="domain" description="HTH araC/xylS-type" evidence="6">
    <location>
        <begin position="346"/>
        <end position="445"/>
    </location>
</feature>
<keyword evidence="5" id="KW-0175">Coiled coil</keyword>
<dbReference type="SUPFAM" id="SSF46689">
    <property type="entry name" value="Homeodomain-like"/>
    <property type="match status" value="2"/>
</dbReference>
<proteinExistence type="predicted"/>
<dbReference type="CDD" id="cd17536">
    <property type="entry name" value="REC_YesN-like"/>
    <property type="match status" value="1"/>
</dbReference>
<name>A0A229P1G7_9BACL</name>
<dbReference type="PANTHER" id="PTHR43280:SF28">
    <property type="entry name" value="HTH-TYPE TRANSCRIPTIONAL ACTIVATOR RHAS"/>
    <property type="match status" value="1"/>
</dbReference>
<dbReference type="Pfam" id="PF17853">
    <property type="entry name" value="GGDEF_2"/>
    <property type="match status" value="1"/>
</dbReference>